<dbReference type="Proteomes" id="UP000694872">
    <property type="component" value="Unplaced"/>
</dbReference>
<dbReference type="PANTHER" id="PTHR16489">
    <property type="entry name" value="GH11727P"/>
    <property type="match status" value="1"/>
</dbReference>
<gene>
    <name evidence="2" type="primary">LOC106124509</name>
</gene>
<feature type="compositionally biased region" description="Basic and acidic residues" evidence="1">
    <location>
        <begin position="349"/>
        <end position="360"/>
    </location>
</feature>
<dbReference type="GO" id="GO:0000164">
    <property type="term" value="C:protein phosphatase type 1 complex"/>
    <property type="evidence" value="ECO:0007669"/>
    <property type="project" value="TreeGrafter"/>
</dbReference>
<feature type="region of interest" description="Disordered" evidence="1">
    <location>
        <begin position="77"/>
        <end position="103"/>
    </location>
</feature>
<dbReference type="CTD" id="37820"/>
<dbReference type="GO" id="GO:0034976">
    <property type="term" value="P:response to endoplasmic reticulum stress"/>
    <property type="evidence" value="ECO:0007669"/>
    <property type="project" value="TreeGrafter"/>
</dbReference>
<protein>
    <submittedName>
        <fullName evidence="2">Uncharacterized protein LOC106124509</fullName>
    </submittedName>
</protein>
<dbReference type="InterPro" id="IPR051254">
    <property type="entry name" value="PPP1R15"/>
</dbReference>
<evidence type="ECO:0000313" key="2">
    <source>
        <dbReference type="RefSeq" id="XP_013176695.1"/>
    </source>
</evidence>
<dbReference type="AlphaFoldDB" id="A0AAJ6ZPM2"/>
<dbReference type="KEGG" id="pxu:106124509"/>
<organism evidence="2">
    <name type="scientific">Papilio xuthus</name>
    <name type="common">Asian swallowtail butterfly</name>
    <dbReference type="NCBI Taxonomy" id="66420"/>
    <lineage>
        <taxon>Eukaryota</taxon>
        <taxon>Metazoa</taxon>
        <taxon>Ecdysozoa</taxon>
        <taxon>Arthropoda</taxon>
        <taxon>Hexapoda</taxon>
        <taxon>Insecta</taxon>
        <taxon>Pterygota</taxon>
        <taxon>Neoptera</taxon>
        <taxon>Endopterygota</taxon>
        <taxon>Lepidoptera</taxon>
        <taxon>Glossata</taxon>
        <taxon>Ditrysia</taxon>
        <taxon>Papilionoidea</taxon>
        <taxon>Papilionidae</taxon>
        <taxon>Papilioninae</taxon>
        <taxon>Papilio</taxon>
    </lineage>
</organism>
<name>A0AAJ6ZPM2_PAPXU</name>
<dbReference type="GeneID" id="106124509"/>
<accession>A0AAJ6ZPM2</accession>
<dbReference type="GO" id="GO:0019888">
    <property type="term" value="F:protein phosphatase regulator activity"/>
    <property type="evidence" value="ECO:0007669"/>
    <property type="project" value="TreeGrafter"/>
</dbReference>
<sequence>MNNFYMSDMRNKRNLSSFGGFLPFHSVTNYSSDATKMKIDMKNTFGDSLYIDNLHLIPDPLKKNLADSFITGPVKTKTNMASTEEKVTPNEKKDAPTQADHRKDSYPSLSIVTNFLSGVISFVSGAIFQKRPDSADYYECYDQNFDEMAPSLQAWQQAKSEDQNKNGWAHKTTVSTNESTNTNHLSMNSNSGKNAAHCEEKLNQVCFLLTSQQPTQCQMGLSSKNPQVFGEQSPTEDCFEDAFTHEDFESLPHNSYFEYYGPFSHEQPEKLVSDAPRNKTEFLTECMEITKTLPDIQKEIETYKEIKSNNTSEKNSNIVLSCEDKMNKLKLFLQDRKKDKSNNSNIKSPDIKETNNIKEQSEPILIPNNTKYEITIGDTIKNASKSPSSHTLCSENIVKDIKEDLGALSDSQSSTTSEYLNPCNYFDEVTGRFYSTSAESDDSFQIVFTDSPNLGRGRIPSECESEDSFIVFDETPDSCYSSNDVFGDELNVTGYDFIDTSESETSDDSDSESDSGCDYKPTCKLSHTLSRTIGDLTDDSLYIDADEVDCAAIFVQETPIQNPNESIQSCDSTCDGTKPRGLLVDERRKLEKKKQPCKTVRFSPNPPKVHVMRVWAFAARQARAGHWERHALDRERFKRRIADVEMAVSWVLKPQHRARVMFQRFMPWWNAQKRKELAEKKEEETGESGVKETSMDKNVEINSEVIADTSNESKEDNKELDVTTIKANGANILELNDANNESMSHKYLAKDEIALDIGKINGLNLDIHGNNIDLSI</sequence>
<feature type="compositionally biased region" description="Basic and acidic residues" evidence="1">
    <location>
        <begin position="83"/>
        <end position="103"/>
    </location>
</feature>
<dbReference type="RefSeq" id="XP_013176695.1">
    <property type="nucleotide sequence ID" value="XM_013321241.1"/>
</dbReference>
<feature type="region of interest" description="Disordered" evidence="1">
    <location>
        <begin position="499"/>
        <end position="518"/>
    </location>
</feature>
<feature type="compositionally biased region" description="Acidic residues" evidence="1">
    <location>
        <begin position="499"/>
        <end position="515"/>
    </location>
</feature>
<proteinExistence type="predicted"/>
<evidence type="ECO:0000256" key="1">
    <source>
        <dbReference type="SAM" id="MobiDB-lite"/>
    </source>
</evidence>
<dbReference type="GO" id="GO:0005783">
    <property type="term" value="C:endoplasmic reticulum"/>
    <property type="evidence" value="ECO:0007669"/>
    <property type="project" value="TreeGrafter"/>
</dbReference>
<dbReference type="PANTHER" id="PTHR16489:SF12">
    <property type="entry name" value="GH11727P"/>
    <property type="match status" value="1"/>
</dbReference>
<feature type="region of interest" description="Disordered" evidence="1">
    <location>
        <begin position="339"/>
        <end position="360"/>
    </location>
</feature>
<reference evidence="2" key="1">
    <citation type="submission" date="2025-08" db="UniProtKB">
        <authorList>
            <consortium name="RefSeq"/>
        </authorList>
    </citation>
    <scope>IDENTIFICATION</scope>
</reference>